<dbReference type="Pfam" id="PF00202">
    <property type="entry name" value="Aminotran_3"/>
    <property type="match status" value="1"/>
</dbReference>
<dbReference type="EMBL" id="FTNO01000007">
    <property type="protein sequence ID" value="SIR93248.1"/>
    <property type="molecule type" value="Genomic_DNA"/>
</dbReference>
<dbReference type="GO" id="GO:0030170">
    <property type="term" value="F:pyridoxal phosphate binding"/>
    <property type="evidence" value="ECO:0007669"/>
    <property type="project" value="InterPro"/>
</dbReference>
<dbReference type="InterPro" id="IPR005814">
    <property type="entry name" value="Aminotrans_3"/>
</dbReference>
<protein>
    <submittedName>
        <fullName evidence="4">Taurine---2-oxoglutarate transaminase</fullName>
    </submittedName>
</protein>
<gene>
    <name evidence="4" type="ORF">SAMN05421858_4645</name>
</gene>
<dbReference type="InterPro" id="IPR015422">
    <property type="entry name" value="PyrdxlP-dep_Trfase_small"/>
</dbReference>
<dbReference type="InterPro" id="IPR015421">
    <property type="entry name" value="PyrdxlP-dep_Trfase_major"/>
</dbReference>
<comment type="similarity">
    <text evidence="1 3">Belongs to the class-III pyridoxal-phosphate-dependent aminotransferase family.</text>
</comment>
<evidence type="ECO:0000313" key="5">
    <source>
        <dbReference type="Proteomes" id="UP000186914"/>
    </source>
</evidence>
<evidence type="ECO:0000313" key="4">
    <source>
        <dbReference type="EMBL" id="SIR93248.1"/>
    </source>
</evidence>
<keyword evidence="2 3" id="KW-0663">Pyridoxal phosphate</keyword>
<dbReference type="OrthoDB" id="6534at2157"/>
<accession>A0A1N7EYS5</accession>
<dbReference type="Gene3D" id="3.40.640.10">
    <property type="entry name" value="Type I PLP-dependent aspartate aminotransferase-like (Major domain)"/>
    <property type="match status" value="1"/>
</dbReference>
<organism evidence="4 5">
    <name type="scientific">Haladaptatus litoreus</name>
    <dbReference type="NCBI Taxonomy" id="553468"/>
    <lineage>
        <taxon>Archaea</taxon>
        <taxon>Methanobacteriati</taxon>
        <taxon>Methanobacteriota</taxon>
        <taxon>Stenosarchaea group</taxon>
        <taxon>Halobacteria</taxon>
        <taxon>Halobacteriales</taxon>
        <taxon>Haladaptataceae</taxon>
        <taxon>Haladaptatus</taxon>
    </lineage>
</organism>
<dbReference type="Gene3D" id="3.90.1150.10">
    <property type="entry name" value="Aspartate Aminotransferase, domain 1"/>
    <property type="match status" value="1"/>
</dbReference>
<reference evidence="5" key="1">
    <citation type="submission" date="2017-01" db="EMBL/GenBank/DDBJ databases">
        <authorList>
            <person name="Varghese N."/>
            <person name="Submissions S."/>
        </authorList>
    </citation>
    <scope>NUCLEOTIDE SEQUENCE [LARGE SCALE GENOMIC DNA]</scope>
    <source>
        <strain evidence="5">CGMCC 1.7737</strain>
    </source>
</reference>
<dbReference type="CDD" id="cd00610">
    <property type="entry name" value="OAT_like"/>
    <property type="match status" value="1"/>
</dbReference>
<dbReference type="Proteomes" id="UP000186914">
    <property type="component" value="Unassembled WGS sequence"/>
</dbReference>
<proteinExistence type="inferred from homology"/>
<dbReference type="PIRSF" id="PIRSF000521">
    <property type="entry name" value="Transaminase_4ab_Lys_Orn"/>
    <property type="match status" value="1"/>
</dbReference>
<dbReference type="PROSITE" id="PS00600">
    <property type="entry name" value="AA_TRANSFER_CLASS_3"/>
    <property type="match status" value="1"/>
</dbReference>
<name>A0A1N7EYS5_9EURY</name>
<dbReference type="InterPro" id="IPR015424">
    <property type="entry name" value="PyrdxlP-dep_Trfase"/>
</dbReference>
<dbReference type="PANTHER" id="PTHR43094">
    <property type="entry name" value="AMINOTRANSFERASE"/>
    <property type="match status" value="1"/>
</dbReference>
<evidence type="ECO:0000256" key="2">
    <source>
        <dbReference type="ARBA" id="ARBA00022898"/>
    </source>
</evidence>
<dbReference type="GO" id="GO:0008483">
    <property type="term" value="F:transaminase activity"/>
    <property type="evidence" value="ECO:0007669"/>
    <property type="project" value="InterPro"/>
</dbReference>
<dbReference type="AlphaFoldDB" id="A0A1N7EYS5"/>
<dbReference type="SUPFAM" id="SSF53383">
    <property type="entry name" value="PLP-dependent transferases"/>
    <property type="match status" value="1"/>
</dbReference>
<sequence length="438" mass="47317">MPQQHSDSTEAVSIHHWYDSDSKPLSITDGDDATVWDEDGNEYLDFCSQLYCTNLGHSNEAVITAMEEQAGKIPYVSSAKRSPTRDRLAEKLARITPESLSHTFFSVSGSEANEIAVQFAREYQDAPTVLTRWRSYHGGTYGAGALTGDPETRATIERHAATSGAAKFLPPIPKAFDTSDPKELARVAGEHLEFVIRNEGPDSVAAILTEPIAGTSGAFPAPPGYFDHVRDLCDEYDILLIADEVITGFGRCGDWFGVQTEDIEPDMLTFAKGVTSAYAPLAGVSVTPEIASFIQKNGFDIGQTFGGHPMACAAGCAAVEEYSDGVIDGVADLEEKLASRIQQVASKHDVVRDVRGRGGLWAVEFADPETKTSFYDPRVDDGQNPVAAILHECRDRGVLLGSGRPNFQIIISPPLIATQPEIDQAMDVLDDSITAIFG</sequence>
<keyword evidence="5" id="KW-1185">Reference proteome</keyword>
<evidence type="ECO:0000256" key="3">
    <source>
        <dbReference type="RuleBase" id="RU003560"/>
    </source>
</evidence>
<dbReference type="InterPro" id="IPR049704">
    <property type="entry name" value="Aminotrans_3_PPA_site"/>
</dbReference>
<dbReference type="RefSeq" id="WP_076433027.1">
    <property type="nucleotide sequence ID" value="NZ_FTNO01000007.1"/>
</dbReference>
<dbReference type="PANTHER" id="PTHR43094:SF1">
    <property type="entry name" value="AMINOTRANSFERASE CLASS-III"/>
    <property type="match status" value="1"/>
</dbReference>
<evidence type="ECO:0000256" key="1">
    <source>
        <dbReference type="ARBA" id="ARBA00008954"/>
    </source>
</evidence>
<dbReference type="GO" id="GO:0005829">
    <property type="term" value="C:cytosol"/>
    <property type="evidence" value="ECO:0007669"/>
    <property type="project" value="TreeGrafter"/>
</dbReference>